<dbReference type="SMART" id="SM00530">
    <property type="entry name" value="HTH_XRE"/>
    <property type="match status" value="1"/>
</dbReference>
<dbReference type="SUPFAM" id="SSF47413">
    <property type="entry name" value="lambda repressor-like DNA-binding domains"/>
    <property type="match status" value="1"/>
</dbReference>
<protein>
    <submittedName>
        <fullName evidence="3">Helix-turn-helix domain-containing protein</fullName>
    </submittedName>
</protein>
<dbReference type="PANTHER" id="PTHR46558:SF11">
    <property type="entry name" value="HTH-TYPE TRANSCRIPTIONAL REGULATOR XRE"/>
    <property type="match status" value="1"/>
</dbReference>
<dbReference type="CDD" id="cd00093">
    <property type="entry name" value="HTH_XRE"/>
    <property type="match status" value="1"/>
</dbReference>
<dbReference type="InterPro" id="IPR001387">
    <property type="entry name" value="Cro/C1-type_HTH"/>
</dbReference>
<evidence type="ECO:0000256" key="1">
    <source>
        <dbReference type="ARBA" id="ARBA00023125"/>
    </source>
</evidence>
<dbReference type="Pfam" id="PF01381">
    <property type="entry name" value="HTH_3"/>
    <property type="match status" value="1"/>
</dbReference>
<gene>
    <name evidence="3" type="ORF">NE542_02800</name>
</gene>
<reference evidence="3" key="1">
    <citation type="submission" date="2022-06" db="EMBL/GenBank/DDBJ databases">
        <title>Isolation of gut microbiota from human fecal samples.</title>
        <authorList>
            <person name="Pamer E.G."/>
            <person name="Barat B."/>
            <person name="Waligurski E."/>
            <person name="Medina S."/>
            <person name="Paddock L."/>
            <person name="Mostad J."/>
        </authorList>
    </citation>
    <scope>NUCLEOTIDE SEQUENCE</scope>
    <source>
        <strain evidence="3">DFI.6.24</strain>
    </source>
</reference>
<comment type="caution">
    <text evidence="3">The sequence shown here is derived from an EMBL/GenBank/DDBJ whole genome shotgun (WGS) entry which is preliminary data.</text>
</comment>
<organism evidence="3 4">
    <name type="scientific">Faecalibacillus intestinalis</name>
    <dbReference type="NCBI Taxonomy" id="1982626"/>
    <lineage>
        <taxon>Bacteria</taxon>
        <taxon>Bacillati</taxon>
        <taxon>Bacillota</taxon>
        <taxon>Erysipelotrichia</taxon>
        <taxon>Erysipelotrichales</taxon>
        <taxon>Coprobacillaceae</taxon>
        <taxon>Faecalibacillus</taxon>
    </lineage>
</organism>
<evidence type="ECO:0000313" key="3">
    <source>
        <dbReference type="EMBL" id="MCQ5060767.1"/>
    </source>
</evidence>
<dbReference type="RefSeq" id="WP_227351700.1">
    <property type="nucleotide sequence ID" value="NZ_JAJDKX010000001.1"/>
</dbReference>
<dbReference type="GO" id="GO:0003677">
    <property type="term" value="F:DNA binding"/>
    <property type="evidence" value="ECO:0007669"/>
    <property type="project" value="UniProtKB-KW"/>
</dbReference>
<name>A0AAP2XMV0_9FIRM</name>
<dbReference type="Proteomes" id="UP001204814">
    <property type="component" value="Unassembled WGS sequence"/>
</dbReference>
<dbReference type="InterPro" id="IPR010982">
    <property type="entry name" value="Lambda_DNA-bd_dom_sf"/>
</dbReference>
<dbReference type="Gene3D" id="1.10.260.40">
    <property type="entry name" value="lambda repressor-like DNA-binding domains"/>
    <property type="match status" value="1"/>
</dbReference>
<evidence type="ECO:0000259" key="2">
    <source>
        <dbReference type="PROSITE" id="PS50943"/>
    </source>
</evidence>
<dbReference type="AlphaFoldDB" id="A0AAP2XMV0"/>
<dbReference type="PANTHER" id="PTHR46558">
    <property type="entry name" value="TRACRIPTIONAL REGULATORY PROTEIN-RELATED-RELATED"/>
    <property type="match status" value="1"/>
</dbReference>
<evidence type="ECO:0000313" key="4">
    <source>
        <dbReference type="Proteomes" id="UP001204814"/>
    </source>
</evidence>
<proteinExistence type="predicted"/>
<keyword evidence="1" id="KW-0238">DNA-binding</keyword>
<sequence length="120" mass="13984">MNERIKDLRKIVGLSQKEFGERIGVSDTAISKIEKGERNPSEQTIKSICREFNVNYAYLKEGLGDMFSNLPETLLDQVADEYDLDDLDKLIVKRYMQLSKDKRKVIKEYLQSIFTNEKDT</sequence>
<feature type="domain" description="HTH cro/C1-type" evidence="2">
    <location>
        <begin position="5"/>
        <end position="59"/>
    </location>
</feature>
<dbReference type="EMBL" id="JANGBO010000001">
    <property type="protein sequence ID" value="MCQ5060767.1"/>
    <property type="molecule type" value="Genomic_DNA"/>
</dbReference>
<dbReference type="PROSITE" id="PS50943">
    <property type="entry name" value="HTH_CROC1"/>
    <property type="match status" value="1"/>
</dbReference>
<accession>A0AAP2XMV0</accession>